<sequence length="190" mass="20650">MVIKEKKKLHVICLTKILLFKHSLNREKVDLKFGSGERPARERACRRRSPSRYSYDVGLALLLHLLYSPSCLSSGSDPLRSGTKVGGEAPTALSPPALSPGGGRFFRSAVVGFVSGRQSVEEKSWPRWKLFGVSELEVCSGGAPATSRDGGGQVEAEETRVVLMGSYPFTRPASLTRGPIGRVWFGPQTC</sequence>
<dbReference type="EMBL" id="QGKX02001521">
    <property type="protein sequence ID" value="KAF3507739.1"/>
    <property type="molecule type" value="Genomic_DNA"/>
</dbReference>
<dbReference type="Proteomes" id="UP000712600">
    <property type="component" value="Unassembled WGS sequence"/>
</dbReference>
<comment type="caution">
    <text evidence="1">The sequence shown here is derived from an EMBL/GenBank/DDBJ whole genome shotgun (WGS) entry which is preliminary data.</text>
</comment>
<evidence type="ECO:0000313" key="1">
    <source>
        <dbReference type="EMBL" id="KAF3507739.1"/>
    </source>
</evidence>
<dbReference type="AlphaFoldDB" id="A0A8S9NW45"/>
<name>A0A8S9NW45_BRACR</name>
<protein>
    <submittedName>
        <fullName evidence="1">Uncharacterized protein</fullName>
    </submittedName>
</protein>
<proteinExistence type="predicted"/>
<accession>A0A8S9NW45</accession>
<evidence type="ECO:0000313" key="2">
    <source>
        <dbReference type="Proteomes" id="UP000712600"/>
    </source>
</evidence>
<organism evidence="1 2">
    <name type="scientific">Brassica cretica</name>
    <name type="common">Mustard</name>
    <dbReference type="NCBI Taxonomy" id="69181"/>
    <lineage>
        <taxon>Eukaryota</taxon>
        <taxon>Viridiplantae</taxon>
        <taxon>Streptophyta</taxon>
        <taxon>Embryophyta</taxon>
        <taxon>Tracheophyta</taxon>
        <taxon>Spermatophyta</taxon>
        <taxon>Magnoliopsida</taxon>
        <taxon>eudicotyledons</taxon>
        <taxon>Gunneridae</taxon>
        <taxon>Pentapetalae</taxon>
        <taxon>rosids</taxon>
        <taxon>malvids</taxon>
        <taxon>Brassicales</taxon>
        <taxon>Brassicaceae</taxon>
        <taxon>Brassiceae</taxon>
        <taxon>Brassica</taxon>
    </lineage>
</organism>
<reference evidence="1" key="1">
    <citation type="submission" date="2019-12" db="EMBL/GenBank/DDBJ databases">
        <title>Genome sequencing and annotation of Brassica cretica.</title>
        <authorList>
            <person name="Studholme D.J."/>
            <person name="Sarris P."/>
        </authorList>
    </citation>
    <scope>NUCLEOTIDE SEQUENCE</scope>
    <source>
        <strain evidence="1">PFS-109/04</strain>
        <tissue evidence="1">Leaf</tissue>
    </source>
</reference>
<gene>
    <name evidence="1" type="ORF">F2Q69_00002031</name>
</gene>